<dbReference type="PANTHER" id="PTHR44240">
    <property type="entry name" value="DNAJ DOMAIN (PROKARYOTIC HEAT SHOCK PROTEIN)-RELATED"/>
    <property type="match status" value="1"/>
</dbReference>
<keyword evidence="5" id="KW-1185">Reference proteome</keyword>
<dbReference type="PANTHER" id="PTHR44240:SF10">
    <property type="entry name" value="J DOMAIN-CONTAINING PROTEIN"/>
    <property type="match status" value="1"/>
</dbReference>
<feature type="transmembrane region" description="Helical" evidence="2">
    <location>
        <begin position="285"/>
        <end position="304"/>
    </location>
</feature>
<dbReference type="CDD" id="cd06257">
    <property type="entry name" value="DnaJ"/>
    <property type="match status" value="1"/>
</dbReference>
<dbReference type="PROSITE" id="PS00636">
    <property type="entry name" value="DNAJ_1"/>
    <property type="match status" value="1"/>
</dbReference>
<feature type="transmembrane region" description="Helical" evidence="2">
    <location>
        <begin position="324"/>
        <end position="343"/>
    </location>
</feature>
<dbReference type="InterPro" id="IPR036869">
    <property type="entry name" value="J_dom_sf"/>
</dbReference>
<dbReference type="InterPro" id="IPR052276">
    <property type="entry name" value="Diphthamide-biosynth_chaperone"/>
</dbReference>
<dbReference type="OrthoDB" id="5242140at2"/>
<dbReference type="Proteomes" id="UP000294739">
    <property type="component" value="Unassembled WGS sequence"/>
</dbReference>
<feature type="domain" description="J" evidence="3">
    <location>
        <begin position="5"/>
        <end position="66"/>
    </location>
</feature>
<dbReference type="SMART" id="SM00271">
    <property type="entry name" value="DnaJ"/>
    <property type="match status" value="1"/>
</dbReference>
<comment type="caution">
    <text evidence="4">The sequence shown here is derived from an EMBL/GenBank/DDBJ whole genome shotgun (WGS) entry which is preliminary data.</text>
</comment>
<feature type="region of interest" description="Disordered" evidence="1">
    <location>
        <begin position="57"/>
        <end position="119"/>
    </location>
</feature>
<dbReference type="SUPFAM" id="SSF46565">
    <property type="entry name" value="Chaperone J-domain"/>
    <property type="match status" value="1"/>
</dbReference>
<organism evidence="4 5">
    <name type="scientific">Jiangella asiatica</name>
    <dbReference type="NCBI Taxonomy" id="2530372"/>
    <lineage>
        <taxon>Bacteria</taxon>
        <taxon>Bacillati</taxon>
        <taxon>Actinomycetota</taxon>
        <taxon>Actinomycetes</taxon>
        <taxon>Jiangellales</taxon>
        <taxon>Jiangellaceae</taxon>
        <taxon>Jiangella</taxon>
    </lineage>
</organism>
<evidence type="ECO:0000313" key="5">
    <source>
        <dbReference type="Proteomes" id="UP000294739"/>
    </source>
</evidence>
<evidence type="ECO:0000256" key="1">
    <source>
        <dbReference type="SAM" id="MobiDB-lite"/>
    </source>
</evidence>
<dbReference type="InParanoid" id="A0A4R5DF66"/>
<gene>
    <name evidence="4" type="ORF">E1269_06995</name>
</gene>
<accession>A0A4R5DF66</accession>
<feature type="compositionally biased region" description="Basic and acidic residues" evidence="1">
    <location>
        <begin position="106"/>
        <end position="119"/>
    </location>
</feature>
<protein>
    <recommendedName>
        <fullName evidence="3">J domain-containing protein</fullName>
    </recommendedName>
</protein>
<feature type="transmembrane region" description="Helical" evidence="2">
    <location>
        <begin position="352"/>
        <end position="372"/>
    </location>
</feature>
<feature type="transmembrane region" description="Helical" evidence="2">
    <location>
        <begin position="226"/>
        <end position="248"/>
    </location>
</feature>
<keyword evidence="2" id="KW-1133">Transmembrane helix</keyword>
<name>A0A4R5DF66_9ACTN</name>
<evidence type="ECO:0000256" key="2">
    <source>
        <dbReference type="SAM" id="Phobius"/>
    </source>
</evidence>
<evidence type="ECO:0000259" key="3">
    <source>
        <dbReference type="PROSITE" id="PS50076"/>
    </source>
</evidence>
<feature type="transmembrane region" description="Helical" evidence="2">
    <location>
        <begin position="378"/>
        <end position="396"/>
    </location>
</feature>
<dbReference type="Pfam" id="PF00226">
    <property type="entry name" value="DnaJ"/>
    <property type="match status" value="1"/>
</dbReference>
<proteinExistence type="predicted"/>
<dbReference type="PRINTS" id="PR00625">
    <property type="entry name" value="JDOMAIN"/>
</dbReference>
<keyword evidence="2" id="KW-0812">Transmembrane</keyword>
<feature type="transmembrane region" description="Helical" evidence="2">
    <location>
        <begin position="174"/>
        <end position="192"/>
    </location>
</feature>
<dbReference type="InterPro" id="IPR018253">
    <property type="entry name" value="DnaJ_domain_CS"/>
</dbReference>
<dbReference type="EMBL" id="SMKZ01000007">
    <property type="protein sequence ID" value="TDE12582.1"/>
    <property type="molecule type" value="Genomic_DNA"/>
</dbReference>
<keyword evidence="2" id="KW-0472">Membrane</keyword>
<dbReference type="InterPro" id="IPR001623">
    <property type="entry name" value="DnaJ_domain"/>
</dbReference>
<feature type="transmembrane region" description="Helical" evidence="2">
    <location>
        <begin position="199"/>
        <end position="220"/>
    </location>
</feature>
<dbReference type="AlphaFoldDB" id="A0A4R5DF66"/>
<reference evidence="4 5" key="1">
    <citation type="submission" date="2019-03" db="EMBL/GenBank/DDBJ databases">
        <title>Draft genome sequences of novel Actinobacteria.</title>
        <authorList>
            <person name="Sahin N."/>
            <person name="Ay H."/>
            <person name="Saygin H."/>
        </authorList>
    </citation>
    <scope>NUCLEOTIDE SEQUENCE [LARGE SCALE GENOMIC DNA]</scope>
    <source>
        <strain evidence="4 5">5K138</strain>
    </source>
</reference>
<dbReference type="PROSITE" id="PS50076">
    <property type="entry name" value="DNAJ_2"/>
    <property type="match status" value="1"/>
</dbReference>
<sequence>MSELDYYELLDVPPTASSAEIKEAYRRAVRTAHPDVGGTSGMFRLLTAAYETLSDPGRRADYDAQLGHGERPREVDREQAPHDRHQSESGEHDADGGWGHETTWNVDDRTASVERDRPDSWAHGRGGRVAFRTLTGALVASIVIGIAFLLYNPGALQPASAGTDLLGWYADRPGVRLVVTLAYIVLLGLAWIASARGLLVVHGAFTAAVVAWPIAYWDIASGAARWSYVAGVLLWLLYNAMLVGYMALAGARQELRRYEDSFGAREPGSLTLWARSERGTVALRVGYAVAAALFLVLACVLVFGHDLIRPDAAGADALGAALHYPIAVAVLVAAYGFVAYISIRYPPNGLEYLHLGVAVSLAGWPLAYWDIATTDERWMFGLVMSTWVVYVAVFYGTSSIIDRRRPTPEWSR</sequence>
<dbReference type="RefSeq" id="WP_131892788.1">
    <property type="nucleotide sequence ID" value="NZ_SMKZ01000007.1"/>
</dbReference>
<feature type="compositionally biased region" description="Basic and acidic residues" evidence="1">
    <location>
        <begin position="57"/>
        <end position="95"/>
    </location>
</feature>
<evidence type="ECO:0000313" key="4">
    <source>
        <dbReference type="EMBL" id="TDE12582.1"/>
    </source>
</evidence>
<feature type="transmembrane region" description="Helical" evidence="2">
    <location>
        <begin position="129"/>
        <end position="151"/>
    </location>
</feature>
<dbReference type="Gene3D" id="1.10.287.110">
    <property type="entry name" value="DnaJ domain"/>
    <property type="match status" value="1"/>
</dbReference>